<evidence type="ECO:0000256" key="2">
    <source>
        <dbReference type="ARBA" id="ARBA00023098"/>
    </source>
</evidence>
<organism evidence="5 6">
    <name type="scientific">Gigaspora margarita</name>
    <dbReference type="NCBI Taxonomy" id="4874"/>
    <lineage>
        <taxon>Eukaryota</taxon>
        <taxon>Fungi</taxon>
        <taxon>Fungi incertae sedis</taxon>
        <taxon>Mucoromycota</taxon>
        <taxon>Glomeromycotina</taxon>
        <taxon>Glomeromycetes</taxon>
        <taxon>Diversisporales</taxon>
        <taxon>Gigasporaceae</taxon>
        <taxon>Gigaspora</taxon>
    </lineage>
</organism>
<feature type="domain" description="PNPLA" evidence="4">
    <location>
        <begin position="1"/>
        <end position="178"/>
    </location>
</feature>
<dbReference type="Gene3D" id="3.40.1090.10">
    <property type="entry name" value="Cytosolic phospholipase A2 catalytic domain"/>
    <property type="match status" value="1"/>
</dbReference>
<accession>A0ABN7WLS9</accession>
<dbReference type="InterPro" id="IPR002641">
    <property type="entry name" value="PNPLA_dom"/>
</dbReference>
<sequence>SQKVDCDDIRIADVFDMVAGTSIGSIIALELTVPDGAKIPRPRYKAADIVEFYKKNKKDVFKKTSNWKSIKIIAKLFNMAEQEQEPAISILDPTYFFEHTQIDEEPEDPSAPKRPGLLQPAYSSEKLEELLEKKFGNNLLKDTVNNVHVLVPAYNITDKKMTYFTNKNFRDYLMKDVI</sequence>
<evidence type="ECO:0000313" key="5">
    <source>
        <dbReference type="EMBL" id="CAG8835147.1"/>
    </source>
</evidence>
<reference evidence="5 6" key="1">
    <citation type="submission" date="2021-06" db="EMBL/GenBank/DDBJ databases">
        <authorList>
            <person name="Kallberg Y."/>
            <person name="Tangrot J."/>
            <person name="Rosling A."/>
        </authorList>
    </citation>
    <scope>NUCLEOTIDE SEQUENCE [LARGE SCALE GENOMIC DNA]</scope>
    <source>
        <strain evidence="5 6">120-4 pot B 10/14</strain>
    </source>
</reference>
<evidence type="ECO:0000259" key="4">
    <source>
        <dbReference type="PROSITE" id="PS51635"/>
    </source>
</evidence>
<comment type="similarity">
    <text evidence="1">Belongs to the patatin family.</text>
</comment>
<evidence type="ECO:0000313" key="6">
    <source>
        <dbReference type="Proteomes" id="UP000789901"/>
    </source>
</evidence>
<dbReference type="InterPro" id="IPR016035">
    <property type="entry name" value="Acyl_Trfase/lysoPLipase"/>
</dbReference>
<dbReference type="SUPFAM" id="SSF52151">
    <property type="entry name" value="FabD/lysophospholipase-like"/>
    <property type="match status" value="1"/>
</dbReference>
<dbReference type="PROSITE" id="PS51635">
    <property type="entry name" value="PNPLA"/>
    <property type="match status" value="1"/>
</dbReference>
<evidence type="ECO:0000256" key="1">
    <source>
        <dbReference type="ARBA" id="ARBA00010240"/>
    </source>
</evidence>
<feature type="short sequence motif" description="GXSXG" evidence="3">
    <location>
        <begin position="20"/>
        <end position="24"/>
    </location>
</feature>
<dbReference type="PANTHER" id="PTHR32176">
    <property type="entry name" value="XYLOSE ISOMERASE"/>
    <property type="match status" value="1"/>
</dbReference>
<feature type="non-terminal residue" evidence="5">
    <location>
        <position position="1"/>
    </location>
</feature>
<gene>
    <name evidence="5" type="ORF">GMARGA_LOCUS32421</name>
</gene>
<evidence type="ECO:0000256" key="3">
    <source>
        <dbReference type="PROSITE-ProRule" id="PRU01161"/>
    </source>
</evidence>
<comment type="caution">
    <text evidence="3">Lacks conserved residue(s) required for the propagation of feature annotation.</text>
</comment>
<dbReference type="PANTHER" id="PTHR32176:SF92">
    <property type="entry name" value="XYLOSE ISOMERASE"/>
    <property type="match status" value="1"/>
</dbReference>
<protein>
    <submittedName>
        <fullName evidence="5">3589_t:CDS:1</fullName>
    </submittedName>
</protein>
<keyword evidence="6" id="KW-1185">Reference proteome</keyword>
<name>A0ABN7WLS9_GIGMA</name>
<proteinExistence type="inferred from homology"/>
<dbReference type="Proteomes" id="UP000789901">
    <property type="component" value="Unassembled WGS sequence"/>
</dbReference>
<keyword evidence="2" id="KW-0443">Lipid metabolism</keyword>
<comment type="caution">
    <text evidence="5">The sequence shown here is derived from an EMBL/GenBank/DDBJ whole genome shotgun (WGS) entry which is preliminary data.</text>
</comment>
<dbReference type="EMBL" id="CAJVQB010050903">
    <property type="protein sequence ID" value="CAG8835147.1"/>
    <property type="molecule type" value="Genomic_DNA"/>
</dbReference>
<dbReference type="Pfam" id="PF01734">
    <property type="entry name" value="Patatin"/>
    <property type="match status" value="1"/>
</dbReference>